<dbReference type="Proteomes" id="UP000005536">
    <property type="component" value="Unassembled WGS sequence"/>
</dbReference>
<sequence>MEGRLKICFNSIRQSKMSILSPFANFAVFHFQTASWSFKMTAP</sequence>
<reference evidence="1 2" key="1">
    <citation type="submission" date="2010-02" db="EMBL/GenBank/DDBJ databases">
        <authorList>
            <person name="Weinstock G."/>
            <person name="Sodergren E."/>
            <person name="Clifton S."/>
            <person name="Fulton L."/>
            <person name="Fulton B."/>
            <person name="Courtney L."/>
            <person name="Fronick C."/>
            <person name="Harrison M."/>
            <person name="Strong C."/>
            <person name="Farmer C."/>
            <person name="Delahaunty K."/>
            <person name="Markovic C."/>
            <person name="Hall O."/>
            <person name="Minx P."/>
            <person name="Tomlinson C."/>
            <person name="Mitreva M."/>
            <person name="Nelson J."/>
            <person name="Hou S."/>
            <person name="Wollam A."/>
            <person name="Pepin K.H."/>
            <person name="Johnson M."/>
            <person name="Bhonagiri V."/>
            <person name="Zhang X."/>
            <person name="Suruliraj S."/>
            <person name="Warren W."/>
            <person name="Chinwalla A."/>
            <person name="Mardis E.R."/>
            <person name="Wilson R.K."/>
        </authorList>
    </citation>
    <scope>NUCLEOTIDE SEQUENCE [LARGE SCALE GENOMIC DNA]</scope>
    <source>
        <strain evidence="1 2">ATCC 29315</strain>
    </source>
</reference>
<protein>
    <submittedName>
        <fullName evidence="1">Uncharacterized protein</fullName>
    </submittedName>
</protein>
<organism evidence="1 2">
    <name type="scientific">Neisseria elongata subsp. glycolytica ATCC 29315</name>
    <dbReference type="NCBI Taxonomy" id="546263"/>
    <lineage>
        <taxon>Bacteria</taxon>
        <taxon>Pseudomonadati</taxon>
        <taxon>Pseudomonadota</taxon>
        <taxon>Betaproteobacteria</taxon>
        <taxon>Neisseriales</taxon>
        <taxon>Neisseriaceae</taxon>
        <taxon>Neisseria</taxon>
    </lineage>
</organism>
<accession>D4DNE4</accession>
<dbReference type="EMBL" id="ADBF01000013">
    <property type="protein sequence ID" value="EFE50646.1"/>
    <property type="molecule type" value="Genomic_DNA"/>
</dbReference>
<evidence type="ECO:0000313" key="1">
    <source>
        <dbReference type="EMBL" id="EFE50646.1"/>
    </source>
</evidence>
<dbReference type="AlphaFoldDB" id="D4DNE4"/>
<proteinExistence type="predicted"/>
<comment type="caution">
    <text evidence="1">The sequence shown here is derived from an EMBL/GenBank/DDBJ whole genome shotgun (WGS) entry which is preliminary data.</text>
</comment>
<evidence type="ECO:0000313" key="2">
    <source>
        <dbReference type="Proteomes" id="UP000005536"/>
    </source>
</evidence>
<name>D4DNE4_NEIEG</name>
<gene>
    <name evidence="1" type="ORF">NEIELOOT_00556</name>
</gene>